<sequence>MGYWLKASALLQPNSEHLALHGLLLPFTHAKCFIVLPSNCKYSPVTLSPHRHVSSVAQSPILLVKISPFPPKVRSASALNMQVLPHPDRSSSNQPTPLFIHIARR</sequence>
<gene>
    <name evidence="1" type="ORF">BT63DRAFT_423187</name>
</gene>
<organism evidence="1 2">
    <name type="scientific">Microthyrium microscopicum</name>
    <dbReference type="NCBI Taxonomy" id="703497"/>
    <lineage>
        <taxon>Eukaryota</taxon>
        <taxon>Fungi</taxon>
        <taxon>Dikarya</taxon>
        <taxon>Ascomycota</taxon>
        <taxon>Pezizomycotina</taxon>
        <taxon>Dothideomycetes</taxon>
        <taxon>Dothideomycetes incertae sedis</taxon>
        <taxon>Microthyriales</taxon>
        <taxon>Microthyriaceae</taxon>
        <taxon>Microthyrium</taxon>
    </lineage>
</organism>
<accession>A0A6A6UHJ6</accession>
<reference evidence="1" key="1">
    <citation type="journal article" date="2020" name="Stud. Mycol.">
        <title>101 Dothideomycetes genomes: a test case for predicting lifestyles and emergence of pathogens.</title>
        <authorList>
            <person name="Haridas S."/>
            <person name="Albert R."/>
            <person name="Binder M."/>
            <person name="Bloem J."/>
            <person name="Labutti K."/>
            <person name="Salamov A."/>
            <person name="Andreopoulos B."/>
            <person name="Baker S."/>
            <person name="Barry K."/>
            <person name="Bills G."/>
            <person name="Bluhm B."/>
            <person name="Cannon C."/>
            <person name="Castanera R."/>
            <person name="Culley D."/>
            <person name="Daum C."/>
            <person name="Ezra D."/>
            <person name="Gonzalez J."/>
            <person name="Henrissat B."/>
            <person name="Kuo A."/>
            <person name="Liang C."/>
            <person name="Lipzen A."/>
            <person name="Lutzoni F."/>
            <person name="Magnuson J."/>
            <person name="Mondo S."/>
            <person name="Nolan M."/>
            <person name="Ohm R."/>
            <person name="Pangilinan J."/>
            <person name="Park H.-J."/>
            <person name="Ramirez L."/>
            <person name="Alfaro M."/>
            <person name="Sun H."/>
            <person name="Tritt A."/>
            <person name="Yoshinaga Y."/>
            <person name="Zwiers L.-H."/>
            <person name="Turgeon B."/>
            <person name="Goodwin S."/>
            <person name="Spatafora J."/>
            <person name="Crous P."/>
            <person name="Grigoriev I."/>
        </authorList>
    </citation>
    <scope>NUCLEOTIDE SEQUENCE</scope>
    <source>
        <strain evidence="1">CBS 115976</strain>
    </source>
</reference>
<protein>
    <submittedName>
        <fullName evidence="1">Uncharacterized protein</fullName>
    </submittedName>
</protein>
<proteinExistence type="predicted"/>
<dbReference type="Proteomes" id="UP000799302">
    <property type="component" value="Unassembled WGS sequence"/>
</dbReference>
<evidence type="ECO:0000313" key="2">
    <source>
        <dbReference type="Proteomes" id="UP000799302"/>
    </source>
</evidence>
<dbReference type="EMBL" id="MU004233">
    <property type="protein sequence ID" value="KAF2670917.1"/>
    <property type="molecule type" value="Genomic_DNA"/>
</dbReference>
<evidence type="ECO:0000313" key="1">
    <source>
        <dbReference type="EMBL" id="KAF2670917.1"/>
    </source>
</evidence>
<name>A0A6A6UHJ6_9PEZI</name>
<keyword evidence="2" id="KW-1185">Reference proteome</keyword>
<dbReference type="AlphaFoldDB" id="A0A6A6UHJ6"/>